<protein>
    <submittedName>
        <fullName evidence="1">Uncharacterized protein</fullName>
    </submittedName>
</protein>
<organism evidence="1">
    <name type="scientific">Anguilla anguilla</name>
    <name type="common">European freshwater eel</name>
    <name type="synonym">Muraena anguilla</name>
    <dbReference type="NCBI Taxonomy" id="7936"/>
    <lineage>
        <taxon>Eukaryota</taxon>
        <taxon>Metazoa</taxon>
        <taxon>Chordata</taxon>
        <taxon>Craniata</taxon>
        <taxon>Vertebrata</taxon>
        <taxon>Euteleostomi</taxon>
        <taxon>Actinopterygii</taxon>
        <taxon>Neopterygii</taxon>
        <taxon>Teleostei</taxon>
        <taxon>Anguilliformes</taxon>
        <taxon>Anguillidae</taxon>
        <taxon>Anguilla</taxon>
    </lineage>
</organism>
<proteinExistence type="predicted"/>
<dbReference type="EMBL" id="GBXM01042991">
    <property type="protein sequence ID" value="JAH65586.1"/>
    <property type="molecule type" value="Transcribed_RNA"/>
</dbReference>
<accession>A0A0E9UIK1</accession>
<evidence type="ECO:0000313" key="1">
    <source>
        <dbReference type="EMBL" id="JAH65586.1"/>
    </source>
</evidence>
<name>A0A0E9UIK1_ANGAN</name>
<reference evidence="1" key="1">
    <citation type="submission" date="2014-11" db="EMBL/GenBank/DDBJ databases">
        <authorList>
            <person name="Amaro Gonzalez C."/>
        </authorList>
    </citation>
    <scope>NUCLEOTIDE SEQUENCE</scope>
</reference>
<sequence>MSHKHLNSEIKVNPKKKRRRKLYRALSHWAALPFLFISSSSTCQQKKKT</sequence>
<dbReference type="AlphaFoldDB" id="A0A0E9UIK1"/>
<reference evidence="1" key="2">
    <citation type="journal article" date="2015" name="Fish Shellfish Immunol.">
        <title>Early steps in the European eel (Anguilla anguilla)-Vibrio vulnificus interaction in the gills: Role of the RtxA13 toxin.</title>
        <authorList>
            <person name="Callol A."/>
            <person name="Pajuelo D."/>
            <person name="Ebbesson L."/>
            <person name="Teles M."/>
            <person name="MacKenzie S."/>
            <person name="Amaro C."/>
        </authorList>
    </citation>
    <scope>NUCLEOTIDE SEQUENCE</scope>
</reference>